<feature type="region of interest" description="Disordered" evidence="1">
    <location>
        <begin position="1"/>
        <end position="87"/>
    </location>
</feature>
<reference evidence="2" key="2">
    <citation type="journal article" date="2016" name="G3 (Bethesda)">
        <title>Genome Evolution in Three Species of Cactophilic Drosophila.</title>
        <authorList>
            <person name="Sanchez-Flores A."/>
            <person name="Penazola F."/>
            <person name="Carpinteyro-Ponce J."/>
            <person name="Nazario-Yepiz N."/>
            <person name="Abreu-Goodger C."/>
            <person name="Machado C.A."/>
            <person name="Markow T.A."/>
        </authorList>
    </citation>
    <scope>NUCLEOTIDE SEQUENCE [LARGE SCALE GENOMIC DNA]</scope>
</reference>
<protein>
    <submittedName>
        <fullName evidence="3">Protein TsetseEP-like</fullName>
    </submittedName>
</protein>
<evidence type="ECO:0000256" key="1">
    <source>
        <dbReference type="SAM" id="MobiDB-lite"/>
    </source>
</evidence>
<keyword evidence="2" id="KW-1185">Reference proteome</keyword>
<dbReference type="Proteomes" id="UP000694904">
    <property type="component" value="Chromosome 4"/>
</dbReference>
<accession>A0ABM1P055</accession>
<feature type="compositionally biased region" description="Low complexity" evidence="1">
    <location>
        <begin position="266"/>
        <end position="275"/>
    </location>
</feature>
<dbReference type="RefSeq" id="XP_017860591.1">
    <property type="nucleotide sequence ID" value="XM_018005102.1"/>
</dbReference>
<dbReference type="GeneID" id="108612226"/>
<reference evidence="2" key="1">
    <citation type="journal article" date="1997" name="Nucleic Acids Res.">
        <title>tRNAscan-SE: a program for improved detection of transfer RNA genes in genomic sequence.</title>
        <authorList>
            <person name="Lowe T.M."/>
            <person name="Eddy S.R."/>
        </authorList>
    </citation>
    <scope>NUCLEOTIDE SEQUENCE [LARGE SCALE GENOMIC DNA]</scope>
</reference>
<proteinExistence type="predicted"/>
<evidence type="ECO:0000313" key="2">
    <source>
        <dbReference type="Proteomes" id="UP000694904"/>
    </source>
</evidence>
<name>A0ABM1P055_DROAR</name>
<evidence type="ECO:0000313" key="3">
    <source>
        <dbReference type="RefSeq" id="XP_017860591.1"/>
    </source>
</evidence>
<organism evidence="2 3">
    <name type="scientific">Drosophila arizonae</name>
    <name type="common">Fruit fly</name>
    <dbReference type="NCBI Taxonomy" id="7263"/>
    <lineage>
        <taxon>Eukaryota</taxon>
        <taxon>Metazoa</taxon>
        <taxon>Ecdysozoa</taxon>
        <taxon>Arthropoda</taxon>
        <taxon>Hexapoda</taxon>
        <taxon>Insecta</taxon>
        <taxon>Pterygota</taxon>
        <taxon>Neoptera</taxon>
        <taxon>Endopterygota</taxon>
        <taxon>Diptera</taxon>
        <taxon>Brachycera</taxon>
        <taxon>Muscomorpha</taxon>
        <taxon>Ephydroidea</taxon>
        <taxon>Drosophilidae</taxon>
        <taxon>Drosophila</taxon>
    </lineage>
</organism>
<sequence length="293" mass="32750">MSSGSSNIDPIELDDPQMPLADDPSNEERRPSLRRRRRGGPEYVRPQIEVVRRNAQQIYHRRRPITRQRSSSQQTESTSRPIHVVGPGGQVTVLLRLMSQHPGQREVEMGTTIRMTIDMPDTPPSMMGLHTIRGLNATIRRNPSSAGQPRAQPRSQGLQQPLQREMGVPAPQPYRQSLPESQYLMESQNQMARQCRLPRREGPPVPVMPPQLDQIFPLSLRRPEPASELGPQPGTEPPSEPEVELPVQEPSADPQPEVGPQPSSGPQPQLSRRPSLQSQTQDLDPNPQTPSSQ</sequence>
<feature type="compositionally biased region" description="Low complexity" evidence="1">
    <location>
        <begin position="244"/>
        <end position="256"/>
    </location>
</feature>
<feature type="compositionally biased region" description="Low complexity" evidence="1">
    <location>
        <begin position="67"/>
        <end position="80"/>
    </location>
</feature>
<gene>
    <name evidence="3" type="primary">LOC108612226</name>
</gene>
<reference evidence="3" key="3">
    <citation type="submission" date="2025-08" db="UniProtKB">
        <authorList>
            <consortium name="RefSeq"/>
        </authorList>
    </citation>
    <scope>IDENTIFICATION</scope>
    <source>
        <tissue evidence="3">Whole organism</tissue>
    </source>
</reference>
<feature type="region of interest" description="Disordered" evidence="1">
    <location>
        <begin position="140"/>
        <end position="162"/>
    </location>
</feature>
<feature type="region of interest" description="Disordered" evidence="1">
    <location>
        <begin position="186"/>
        <end position="293"/>
    </location>
</feature>